<dbReference type="EMBL" id="CP011494">
    <property type="protein sequence ID" value="AKO52988.1"/>
    <property type="molecule type" value="Genomic_DNA"/>
</dbReference>
<organism evidence="3 4">
    <name type="scientific">Marinobacter psychrophilus</name>
    <dbReference type="NCBI Taxonomy" id="330734"/>
    <lineage>
        <taxon>Bacteria</taxon>
        <taxon>Pseudomonadati</taxon>
        <taxon>Pseudomonadota</taxon>
        <taxon>Gammaproteobacteria</taxon>
        <taxon>Pseudomonadales</taxon>
        <taxon>Marinobacteraceae</taxon>
        <taxon>Marinobacter</taxon>
    </lineage>
</organism>
<dbReference type="PANTHER" id="PTHR45947">
    <property type="entry name" value="SULFOQUINOVOSYL TRANSFERASE SQD2"/>
    <property type="match status" value="1"/>
</dbReference>
<evidence type="ECO:0000259" key="1">
    <source>
        <dbReference type="Pfam" id="PF00534"/>
    </source>
</evidence>
<proteinExistence type="predicted"/>
<dbReference type="AlphaFoldDB" id="A0A0H4I5G5"/>
<feature type="domain" description="Glycosyl transferase family 1" evidence="1">
    <location>
        <begin position="226"/>
        <end position="380"/>
    </location>
</feature>
<dbReference type="InterPro" id="IPR001296">
    <property type="entry name" value="Glyco_trans_1"/>
</dbReference>
<reference evidence="3 4" key="1">
    <citation type="submission" date="2015-05" db="EMBL/GenBank/DDBJ databases">
        <title>Complete genome of Marinobacter psychrophilus strain 20041T isolated from sea-ice of the Canadian Basin.</title>
        <authorList>
            <person name="Song L."/>
            <person name="Ren L."/>
            <person name="Yu Y."/>
            <person name="Wang X."/>
        </authorList>
    </citation>
    <scope>NUCLEOTIDE SEQUENCE [LARGE SCALE GENOMIC DNA]</scope>
    <source>
        <strain evidence="3 4">20041</strain>
    </source>
</reference>
<dbReference type="STRING" id="330734.ABA45_11730"/>
<gene>
    <name evidence="3" type="ORF">ABA45_11730</name>
</gene>
<evidence type="ECO:0000259" key="2">
    <source>
        <dbReference type="Pfam" id="PF13579"/>
    </source>
</evidence>
<dbReference type="Proteomes" id="UP000036406">
    <property type="component" value="Chromosome"/>
</dbReference>
<feature type="domain" description="Glycosyltransferase subfamily 4-like N-terminal" evidence="2">
    <location>
        <begin position="58"/>
        <end position="193"/>
    </location>
</feature>
<dbReference type="Pfam" id="PF13579">
    <property type="entry name" value="Glyco_trans_4_4"/>
    <property type="match status" value="1"/>
</dbReference>
<dbReference type="Pfam" id="PF00534">
    <property type="entry name" value="Glycos_transf_1"/>
    <property type="match status" value="1"/>
</dbReference>
<dbReference type="SUPFAM" id="SSF53756">
    <property type="entry name" value="UDP-Glycosyltransferase/glycogen phosphorylase"/>
    <property type="match status" value="1"/>
</dbReference>
<name>A0A0H4I5G5_9GAMM</name>
<dbReference type="KEGG" id="mpq:ABA45_11730"/>
<dbReference type="InterPro" id="IPR028098">
    <property type="entry name" value="Glyco_trans_4-like_N"/>
</dbReference>
<keyword evidence="3" id="KW-0808">Transferase</keyword>
<dbReference type="RefSeq" id="WP_048386315.1">
    <property type="nucleotide sequence ID" value="NZ_CP011494.1"/>
</dbReference>
<accession>A0A0H4I5G5</accession>
<protein>
    <submittedName>
        <fullName evidence="3">Glycosyl transferase family 1</fullName>
    </submittedName>
</protein>
<dbReference type="PATRIC" id="fig|330734.3.peg.2455"/>
<dbReference type="CDD" id="cd03794">
    <property type="entry name" value="GT4_WbuB-like"/>
    <property type="match status" value="1"/>
</dbReference>
<evidence type="ECO:0000313" key="4">
    <source>
        <dbReference type="Proteomes" id="UP000036406"/>
    </source>
</evidence>
<evidence type="ECO:0000313" key="3">
    <source>
        <dbReference type="EMBL" id="AKO52988.1"/>
    </source>
</evidence>
<dbReference type="PANTHER" id="PTHR45947:SF3">
    <property type="entry name" value="SULFOQUINOVOSYL TRANSFERASE SQD2"/>
    <property type="match status" value="1"/>
</dbReference>
<dbReference type="Gene3D" id="3.40.50.2000">
    <property type="entry name" value="Glycogen Phosphorylase B"/>
    <property type="match status" value="2"/>
</dbReference>
<dbReference type="GO" id="GO:0016758">
    <property type="term" value="F:hexosyltransferase activity"/>
    <property type="evidence" value="ECO:0007669"/>
    <property type="project" value="TreeGrafter"/>
</dbReference>
<keyword evidence="4" id="KW-1185">Reference proteome</keyword>
<dbReference type="InterPro" id="IPR050194">
    <property type="entry name" value="Glycosyltransferase_grp1"/>
</dbReference>
<sequence length="415" mass="46014">MKVLLLSFYFQPDLCAGSFRNTAFVESLQKTLPINSQIHVVTTLPNRYLGFNVGALENESSDGLTVKRVKLPAHASGMVDQSRAFLAYAKQVSAFLKGKEYDLVFASSSRLMTAVLGAWVARKLRVPLYLDIRDIFVDTIKDVLPRKLSWLMKPVFSVVERWAILRAGRLNVVSAGFLPYFESRYPNVPKVVFTNGIDDEFLRVAPKVSSDKSSVGNSTEGLNGALIKVVYAGNMGEGQGLHNIIPDLAKALEGRARFRLIGGGGRLRRLEEAIAHAGCSNVTIESPVERTELIQIYQQADVLFLHLNDYDAFRKVLPSKLFEYGAMGKPIWAGVAGYAARFINENLSNAAVFSPCDVAGAVSVFESLLIEDKPRQEFVNQFSRVEIMDEMAKDLVTLVNESKKTQFKISSENCQ</sequence>